<protein>
    <submittedName>
        <fullName evidence="1">1 3-beta-glucanosyltransferase gel4</fullName>
    </submittedName>
</protein>
<proteinExistence type="predicted"/>
<evidence type="ECO:0000313" key="1">
    <source>
        <dbReference type="EMBL" id="KAJ1674434.1"/>
    </source>
</evidence>
<name>A0ACC1HJG1_9FUNG</name>
<dbReference type="EMBL" id="JAMZIH010005969">
    <property type="protein sequence ID" value="KAJ1674434.1"/>
    <property type="molecule type" value="Genomic_DNA"/>
</dbReference>
<sequence length="340" mass="37738">MKFAPALCLAALTSAVYAVDPLVLKGTKFFNKNTGDQFFFKGVAYQPQKGADPTNPDPLADTDSCKRDIAIFKELGLNAIRVYDVDSSKNHDACMKALDDAGIYVVLDVPNSDNAINRAQPSWDVDLFNHYKQKIDAFIGYDNLAAFIIGNEVTNDLDTTEASAYVKAAARDIKNYIKTKSRYVPLGYADNDDPTLASNLVPFFNCGDSADARIDFYGINTYRWCGDNSSFKTSGYDVLTNEFKDFSIPVIMTEYGCNKPRPRHFHEIESIYGPDMQDVFSGGFMYEYSEEDNEYGIVKVQVGSSDVKHTGDFESFKNMTAKAKPQGVKMSSVSNSDSKP</sequence>
<feature type="non-terminal residue" evidence="1">
    <location>
        <position position="340"/>
    </location>
</feature>
<organism evidence="1 2">
    <name type="scientific">Spiromyces aspiralis</name>
    <dbReference type="NCBI Taxonomy" id="68401"/>
    <lineage>
        <taxon>Eukaryota</taxon>
        <taxon>Fungi</taxon>
        <taxon>Fungi incertae sedis</taxon>
        <taxon>Zoopagomycota</taxon>
        <taxon>Kickxellomycotina</taxon>
        <taxon>Kickxellomycetes</taxon>
        <taxon>Kickxellales</taxon>
        <taxon>Kickxellaceae</taxon>
        <taxon>Spiromyces</taxon>
    </lineage>
</organism>
<reference evidence="1" key="1">
    <citation type="submission" date="2022-06" db="EMBL/GenBank/DDBJ databases">
        <title>Phylogenomic reconstructions and comparative analyses of Kickxellomycotina fungi.</title>
        <authorList>
            <person name="Reynolds N.K."/>
            <person name="Stajich J.E."/>
            <person name="Barry K."/>
            <person name="Grigoriev I.V."/>
            <person name="Crous P."/>
            <person name="Smith M.E."/>
        </authorList>
    </citation>
    <scope>NUCLEOTIDE SEQUENCE</scope>
    <source>
        <strain evidence="1">RSA 2271</strain>
    </source>
</reference>
<keyword evidence="2" id="KW-1185">Reference proteome</keyword>
<dbReference type="Proteomes" id="UP001145114">
    <property type="component" value="Unassembled WGS sequence"/>
</dbReference>
<accession>A0ACC1HJG1</accession>
<comment type="caution">
    <text evidence="1">The sequence shown here is derived from an EMBL/GenBank/DDBJ whole genome shotgun (WGS) entry which is preliminary data.</text>
</comment>
<evidence type="ECO:0000313" key="2">
    <source>
        <dbReference type="Proteomes" id="UP001145114"/>
    </source>
</evidence>
<gene>
    <name evidence="1" type="primary">gel4_1</name>
    <name evidence="1" type="ORF">EV182_003282</name>
</gene>